<name>A0A2M8QCD9_9CHLR</name>
<evidence type="ECO:0000313" key="3">
    <source>
        <dbReference type="Proteomes" id="UP000230790"/>
    </source>
</evidence>
<dbReference type="EMBL" id="PGTN01000047">
    <property type="protein sequence ID" value="PJF47473.1"/>
    <property type="molecule type" value="Genomic_DNA"/>
</dbReference>
<keyword evidence="1" id="KW-1133">Transmembrane helix</keyword>
<sequence>MDIGATLSRAFNIALKHRALWVLGFLVSLISQVNSAGSALSNSGSSLLIGPSAEAPPEVERFFNQLARDPGLIVTGLAGFLCLALLISLVLWIISIIAQGGLIGGVQQIEEEGGTTFGQAWSVGVRRFWPLFGLSLLLGLPGLLLLAVFALLLGGMFVPIIAAAVSGDESALSTAAGNAFALICCCGGALGCIGLLYAIIAAALQTFGERAIVLEQKGVMDAIRRGWEVFRSNLGSIILLALLMLVVNILVSVVIAIVGGLLFAPTLVAAILSAGNEGGMSNSSLVLVGLNSVLVVIVAAIINAIFAAFSSAVWTLAYRQFTGAGGLIAEPQSPAPLPTA</sequence>
<evidence type="ECO:0000256" key="1">
    <source>
        <dbReference type="SAM" id="Phobius"/>
    </source>
</evidence>
<dbReference type="AlphaFoldDB" id="A0A2M8QCD9"/>
<dbReference type="Pfam" id="PF24400">
    <property type="entry name" value="DUF7544"/>
    <property type="match status" value="1"/>
</dbReference>
<feature type="transmembrane region" description="Helical" evidence="1">
    <location>
        <begin position="284"/>
        <end position="309"/>
    </location>
</feature>
<feature type="transmembrane region" description="Helical" evidence="1">
    <location>
        <begin position="136"/>
        <end position="167"/>
    </location>
</feature>
<gene>
    <name evidence="2" type="ORF">CUN48_08445</name>
</gene>
<reference evidence="2 3" key="1">
    <citation type="submission" date="2017-11" db="EMBL/GenBank/DDBJ databases">
        <title>Evolution of Phototrophy in the Chloroflexi Phylum Driven by Horizontal Gene Transfer.</title>
        <authorList>
            <person name="Ward L.M."/>
            <person name="Hemp J."/>
            <person name="Shih P.M."/>
            <person name="Mcglynn S.E."/>
            <person name="Fischer W."/>
        </authorList>
    </citation>
    <scope>NUCLEOTIDE SEQUENCE [LARGE SCALE GENOMIC DNA]</scope>
    <source>
        <strain evidence="2">JP3_7</strain>
    </source>
</reference>
<feature type="transmembrane region" description="Helical" evidence="1">
    <location>
        <begin position="234"/>
        <end position="264"/>
    </location>
</feature>
<proteinExistence type="predicted"/>
<organism evidence="2 3">
    <name type="scientific">Candidatus Thermofonsia Clade 3 bacterium</name>
    <dbReference type="NCBI Taxonomy" id="2364212"/>
    <lineage>
        <taxon>Bacteria</taxon>
        <taxon>Bacillati</taxon>
        <taxon>Chloroflexota</taxon>
        <taxon>Candidatus Thermofontia</taxon>
        <taxon>Candidatus Thermofonsia Clade 3</taxon>
    </lineage>
</organism>
<feature type="transmembrane region" description="Helical" evidence="1">
    <location>
        <begin position="179"/>
        <end position="204"/>
    </location>
</feature>
<dbReference type="InterPro" id="IPR055966">
    <property type="entry name" value="DUF7544"/>
</dbReference>
<keyword evidence="1" id="KW-0812">Transmembrane</keyword>
<evidence type="ECO:0000313" key="2">
    <source>
        <dbReference type="EMBL" id="PJF47473.1"/>
    </source>
</evidence>
<keyword evidence="1" id="KW-0472">Membrane</keyword>
<feature type="transmembrane region" description="Helical" evidence="1">
    <location>
        <begin position="72"/>
        <end position="94"/>
    </location>
</feature>
<protein>
    <recommendedName>
        <fullName evidence="4">Glycerophosphoryl diester phosphodiesterase membrane domain-containing protein</fullName>
    </recommendedName>
</protein>
<dbReference type="Proteomes" id="UP000230790">
    <property type="component" value="Unassembled WGS sequence"/>
</dbReference>
<evidence type="ECO:0008006" key="4">
    <source>
        <dbReference type="Google" id="ProtNLM"/>
    </source>
</evidence>
<accession>A0A2M8QCD9</accession>
<comment type="caution">
    <text evidence="2">The sequence shown here is derived from an EMBL/GenBank/DDBJ whole genome shotgun (WGS) entry which is preliminary data.</text>
</comment>